<feature type="domain" description="PAS" evidence="8">
    <location>
        <begin position="6"/>
        <end position="51"/>
    </location>
</feature>
<dbReference type="Gene3D" id="3.30.450.20">
    <property type="entry name" value="PAS domain"/>
    <property type="match status" value="1"/>
</dbReference>
<dbReference type="CDD" id="cd00082">
    <property type="entry name" value="HisKA"/>
    <property type="match status" value="1"/>
</dbReference>
<gene>
    <name evidence="9" type="ORF">OQZ29_03310</name>
</gene>
<dbReference type="SMART" id="SM00387">
    <property type="entry name" value="HATPase_c"/>
    <property type="match status" value="1"/>
</dbReference>
<keyword evidence="4" id="KW-0808">Transferase</keyword>
<dbReference type="InterPro" id="IPR003661">
    <property type="entry name" value="HisK_dim/P_dom"/>
</dbReference>
<dbReference type="InterPro" id="IPR003594">
    <property type="entry name" value="HATPase_dom"/>
</dbReference>
<dbReference type="InterPro" id="IPR036890">
    <property type="entry name" value="HATPase_C_sf"/>
</dbReference>
<dbReference type="AlphaFoldDB" id="A0A9X3I808"/>
<dbReference type="GO" id="GO:0000155">
    <property type="term" value="F:phosphorelay sensor kinase activity"/>
    <property type="evidence" value="ECO:0007669"/>
    <property type="project" value="InterPro"/>
</dbReference>
<dbReference type="SMART" id="SM00388">
    <property type="entry name" value="HisKA"/>
    <property type="match status" value="1"/>
</dbReference>
<dbReference type="SMART" id="SM00091">
    <property type="entry name" value="PAS"/>
    <property type="match status" value="1"/>
</dbReference>
<dbReference type="SUPFAM" id="SSF55874">
    <property type="entry name" value="ATPase domain of HSP90 chaperone/DNA topoisomerase II/histidine kinase"/>
    <property type="match status" value="1"/>
</dbReference>
<keyword evidence="6" id="KW-0472">Membrane</keyword>
<dbReference type="InterPro" id="IPR036097">
    <property type="entry name" value="HisK_dim/P_sf"/>
</dbReference>
<feature type="domain" description="Histidine kinase" evidence="7">
    <location>
        <begin position="157"/>
        <end position="366"/>
    </location>
</feature>
<comment type="catalytic activity">
    <reaction evidence="1">
        <text>ATP + protein L-histidine = ADP + protein N-phospho-L-histidine.</text>
        <dbReference type="EC" id="2.7.13.3"/>
    </reaction>
</comment>
<evidence type="ECO:0000313" key="9">
    <source>
        <dbReference type="EMBL" id="MCX3263755.1"/>
    </source>
</evidence>
<dbReference type="NCBIfam" id="TIGR00229">
    <property type="entry name" value="sensory_box"/>
    <property type="match status" value="1"/>
</dbReference>
<dbReference type="GO" id="GO:0030295">
    <property type="term" value="F:protein kinase activator activity"/>
    <property type="evidence" value="ECO:0007669"/>
    <property type="project" value="TreeGrafter"/>
</dbReference>
<evidence type="ECO:0000313" key="10">
    <source>
        <dbReference type="Proteomes" id="UP001142592"/>
    </source>
</evidence>
<evidence type="ECO:0000256" key="1">
    <source>
        <dbReference type="ARBA" id="ARBA00000085"/>
    </source>
</evidence>
<dbReference type="SUPFAM" id="SSF47384">
    <property type="entry name" value="Homodimeric domain of signal transducing histidine kinase"/>
    <property type="match status" value="1"/>
</dbReference>
<protein>
    <recommendedName>
        <fullName evidence="2">histidine kinase</fullName>
        <ecNumber evidence="2">2.7.13.3</ecNumber>
    </recommendedName>
</protein>
<reference evidence="9" key="1">
    <citation type="submission" date="2022-11" db="EMBL/GenBank/DDBJ databases">
        <authorList>
            <person name="Graham C."/>
            <person name="Newman J.D."/>
        </authorList>
    </citation>
    <scope>NUCLEOTIDE SEQUENCE</scope>
    <source>
        <strain evidence="9">DSM 19486</strain>
    </source>
</reference>
<sequence length="366" mass="40670">MSNLSNEDHLDEFLENSLSGYISTTPKGEIIKANSRIAMWLGLEREQLIGKRMTSILAVGSRIFYETHLAPMLRLKGFFEEVAAELSLSDGSKMQVLINGYAKKDENGQPQEMRLNIYRATERKVYEDNLRHAISDAENTIQTERELAILREQFIAVLGHDLRNPLGAIKTGSSLLGRSVLSDRDKSIVSTIAKSSLRMEELIANVMDFARVRLGGGILLALHEVMIEPIITHIIDELMISYPERSVITYFNAKKSVRCDINRLSQMLSNLLANALTHGSVDTPVKIITEIQDDILKITVINGGRAIPTDVLETLFEPFTREANTPSKQGLGLGLYIASQIAKAHGGHLTASSDTKETSFTFQMPL</sequence>
<dbReference type="PANTHER" id="PTHR42878:SF13">
    <property type="entry name" value="HISTIDINE KINASE"/>
    <property type="match status" value="1"/>
</dbReference>
<organism evidence="9 10">
    <name type="scientific">Pedobacter agri</name>
    <dbReference type="NCBI Taxonomy" id="454586"/>
    <lineage>
        <taxon>Bacteria</taxon>
        <taxon>Pseudomonadati</taxon>
        <taxon>Bacteroidota</taxon>
        <taxon>Sphingobacteriia</taxon>
        <taxon>Sphingobacteriales</taxon>
        <taxon>Sphingobacteriaceae</taxon>
        <taxon>Pedobacter</taxon>
    </lineage>
</organism>
<dbReference type="InterPro" id="IPR005467">
    <property type="entry name" value="His_kinase_dom"/>
</dbReference>
<evidence type="ECO:0000256" key="6">
    <source>
        <dbReference type="ARBA" id="ARBA00023136"/>
    </source>
</evidence>
<evidence type="ECO:0000256" key="5">
    <source>
        <dbReference type="ARBA" id="ARBA00022777"/>
    </source>
</evidence>
<name>A0A9X3I808_9SPHI</name>
<dbReference type="Proteomes" id="UP001142592">
    <property type="component" value="Unassembled WGS sequence"/>
</dbReference>
<keyword evidence="5 9" id="KW-0418">Kinase</keyword>
<dbReference type="EC" id="2.7.13.3" evidence="2"/>
<dbReference type="SUPFAM" id="SSF55785">
    <property type="entry name" value="PYP-like sensor domain (PAS domain)"/>
    <property type="match status" value="1"/>
</dbReference>
<dbReference type="Gene3D" id="3.30.565.10">
    <property type="entry name" value="Histidine kinase-like ATPase, C-terminal domain"/>
    <property type="match status" value="1"/>
</dbReference>
<dbReference type="GO" id="GO:0000156">
    <property type="term" value="F:phosphorelay response regulator activity"/>
    <property type="evidence" value="ECO:0007669"/>
    <property type="project" value="TreeGrafter"/>
</dbReference>
<dbReference type="CDD" id="cd00075">
    <property type="entry name" value="HATPase"/>
    <property type="match status" value="1"/>
</dbReference>
<dbReference type="InterPro" id="IPR004358">
    <property type="entry name" value="Sig_transdc_His_kin-like_C"/>
</dbReference>
<dbReference type="Pfam" id="PF02518">
    <property type="entry name" value="HATPase_c"/>
    <property type="match status" value="1"/>
</dbReference>
<dbReference type="GO" id="GO:0007234">
    <property type="term" value="P:osmosensory signaling via phosphorelay pathway"/>
    <property type="evidence" value="ECO:0007669"/>
    <property type="project" value="TreeGrafter"/>
</dbReference>
<dbReference type="Pfam" id="PF00512">
    <property type="entry name" value="HisKA"/>
    <property type="match status" value="1"/>
</dbReference>
<dbReference type="Gene3D" id="1.10.287.130">
    <property type="match status" value="1"/>
</dbReference>
<dbReference type="GO" id="GO:0016020">
    <property type="term" value="C:membrane"/>
    <property type="evidence" value="ECO:0007669"/>
    <property type="project" value="UniProtKB-SubCell"/>
</dbReference>
<accession>A0A9X3I808</accession>
<dbReference type="EMBL" id="JAPJUH010000001">
    <property type="protein sequence ID" value="MCX3263755.1"/>
    <property type="molecule type" value="Genomic_DNA"/>
</dbReference>
<evidence type="ECO:0000256" key="4">
    <source>
        <dbReference type="ARBA" id="ARBA00022679"/>
    </source>
</evidence>
<dbReference type="PRINTS" id="PR00344">
    <property type="entry name" value="BCTRLSENSOR"/>
</dbReference>
<evidence type="ECO:0000259" key="8">
    <source>
        <dbReference type="PROSITE" id="PS50112"/>
    </source>
</evidence>
<dbReference type="RefSeq" id="WP_010601887.1">
    <property type="nucleotide sequence ID" value="NZ_JAPJUH010000001.1"/>
</dbReference>
<evidence type="ECO:0000256" key="2">
    <source>
        <dbReference type="ARBA" id="ARBA00012438"/>
    </source>
</evidence>
<keyword evidence="10" id="KW-1185">Reference proteome</keyword>
<dbReference type="Pfam" id="PF13426">
    <property type="entry name" value="PAS_9"/>
    <property type="match status" value="1"/>
</dbReference>
<evidence type="ECO:0000259" key="7">
    <source>
        <dbReference type="PROSITE" id="PS50109"/>
    </source>
</evidence>
<proteinExistence type="predicted"/>
<dbReference type="PANTHER" id="PTHR42878">
    <property type="entry name" value="TWO-COMPONENT HISTIDINE KINASE"/>
    <property type="match status" value="1"/>
</dbReference>
<dbReference type="PROSITE" id="PS50109">
    <property type="entry name" value="HIS_KIN"/>
    <property type="match status" value="1"/>
</dbReference>
<dbReference type="CDD" id="cd00130">
    <property type="entry name" value="PAS"/>
    <property type="match status" value="1"/>
</dbReference>
<dbReference type="InterPro" id="IPR050351">
    <property type="entry name" value="BphY/WalK/GraS-like"/>
</dbReference>
<keyword evidence="3" id="KW-0597">Phosphoprotein</keyword>
<evidence type="ECO:0000256" key="3">
    <source>
        <dbReference type="ARBA" id="ARBA00022553"/>
    </source>
</evidence>
<dbReference type="InterPro" id="IPR035965">
    <property type="entry name" value="PAS-like_dom_sf"/>
</dbReference>
<dbReference type="PROSITE" id="PS50112">
    <property type="entry name" value="PAS"/>
    <property type="match status" value="1"/>
</dbReference>
<dbReference type="InterPro" id="IPR000014">
    <property type="entry name" value="PAS"/>
</dbReference>
<comment type="caution">
    <text evidence="9">The sequence shown here is derived from an EMBL/GenBank/DDBJ whole genome shotgun (WGS) entry which is preliminary data.</text>
</comment>